<keyword evidence="3" id="KW-1185">Reference proteome</keyword>
<dbReference type="PROSITE" id="PS51257">
    <property type="entry name" value="PROKAR_LIPOPROTEIN"/>
    <property type="match status" value="1"/>
</dbReference>
<dbReference type="Proteomes" id="UP001595818">
    <property type="component" value="Unassembled WGS sequence"/>
</dbReference>
<dbReference type="RefSeq" id="WP_377062052.1">
    <property type="nucleotide sequence ID" value="NZ_JBHSJJ010000002.1"/>
</dbReference>
<evidence type="ECO:0000313" key="3">
    <source>
        <dbReference type="Proteomes" id="UP001595818"/>
    </source>
</evidence>
<comment type="caution">
    <text evidence="2">The sequence shown here is derived from an EMBL/GenBank/DDBJ whole genome shotgun (WGS) entry which is preliminary data.</text>
</comment>
<dbReference type="PROSITE" id="PS50005">
    <property type="entry name" value="TPR"/>
    <property type="match status" value="1"/>
</dbReference>
<dbReference type="SMART" id="SM00028">
    <property type="entry name" value="TPR"/>
    <property type="match status" value="4"/>
</dbReference>
<organism evidence="2 3">
    <name type="scientific">Negadavirga shengliensis</name>
    <dbReference type="NCBI Taxonomy" id="1389218"/>
    <lineage>
        <taxon>Bacteria</taxon>
        <taxon>Pseudomonadati</taxon>
        <taxon>Bacteroidota</taxon>
        <taxon>Cytophagia</taxon>
        <taxon>Cytophagales</taxon>
        <taxon>Cyclobacteriaceae</taxon>
        <taxon>Negadavirga</taxon>
    </lineage>
</organism>
<name>A0ABV9SY49_9BACT</name>
<dbReference type="Pfam" id="PF13432">
    <property type="entry name" value="TPR_16"/>
    <property type="match status" value="1"/>
</dbReference>
<reference evidence="3" key="1">
    <citation type="journal article" date="2019" name="Int. J. Syst. Evol. Microbiol.">
        <title>The Global Catalogue of Microorganisms (GCM) 10K type strain sequencing project: providing services to taxonomists for standard genome sequencing and annotation.</title>
        <authorList>
            <consortium name="The Broad Institute Genomics Platform"/>
            <consortium name="The Broad Institute Genome Sequencing Center for Infectious Disease"/>
            <person name="Wu L."/>
            <person name="Ma J."/>
        </authorList>
    </citation>
    <scope>NUCLEOTIDE SEQUENCE [LARGE SCALE GENOMIC DNA]</scope>
    <source>
        <strain evidence="3">CGMCC 4.7466</strain>
    </source>
</reference>
<protein>
    <submittedName>
        <fullName evidence="2">Tetratricopeptide repeat protein</fullName>
    </submittedName>
</protein>
<dbReference type="PANTHER" id="PTHR45588">
    <property type="entry name" value="TPR DOMAIN-CONTAINING PROTEIN"/>
    <property type="match status" value="1"/>
</dbReference>
<evidence type="ECO:0000256" key="1">
    <source>
        <dbReference type="PROSITE-ProRule" id="PRU00339"/>
    </source>
</evidence>
<feature type="repeat" description="TPR" evidence="1">
    <location>
        <begin position="473"/>
        <end position="506"/>
    </location>
</feature>
<evidence type="ECO:0000313" key="2">
    <source>
        <dbReference type="EMBL" id="MFC4870995.1"/>
    </source>
</evidence>
<dbReference type="InterPro" id="IPR011990">
    <property type="entry name" value="TPR-like_helical_dom_sf"/>
</dbReference>
<sequence>MKSYLNRSSISDAGFYKRGIGLMTTMIFLAGIQSCDRPKELAETEQDLQITVCGTVQFAGECGEEADSLISLGLALTHNMTYEEAEMIFAQVVDQYPDCFWGPWGQAMTFIHPLWSDAPPESRLQAGWELSRKSMKMAQSERQRQFATALAAYYQDGISKTEQERLRNFHQAWESAFEQFPDDLEIKSFYALSLIAVADPNDKNYEKQLKAGKLAEEILQTVPEHPGGIHYTIHAYDYPELAEKAIQAAENYSTIAPDVAHALHMPTHIYTRLGMWEKSIDWNRRSAKAALTHPADGAVSMHYFHALDYIVYAHLQRLEDEQVEMILKEVQQLQGPVQEHNATAYTLAALENRFALERQNWKKAAQIQARTPSFIDWEKFPEFEALFHYTAGLGAARSGQNGKAIKALQELENIKQKIKYPYWANQVDIQRETVNAWLLLAQGKKQEAVESMRLAAEMEKATSKHPITPGELLPASELLGDMLMELGKPEEALTHYEEALMRSPLRFNSLFGAAKAAETIGDVEKANDFYETLLSICPNAEVPNTKREHALSYLKKI</sequence>
<dbReference type="InterPro" id="IPR019734">
    <property type="entry name" value="TPR_rpt"/>
</dbReference>
<proteinExistence type="predicted"/>
<dbReference type="PANTHER" id="PTHR45588:SF1">
    <property type="entry name" value="WW DOMAIN-CONTAINING PROTEIN"/>
    <property type="match status" value="1"/>
</dbReference>
<dbReference type="SUPFAM" id="SSF48452">
    <property type="entry name" value="TPR-like"/>
    <property type="match status" value="2"/>
</dbReference>
<keyword evidence="1" id="KW-0802">TPR repeat</keyword>
<gene>
    <name evidence="2" type="ORF">ACFPFU_04800</name>
</gene>
<dbReference type="Gene3D" id="1.25.40.10">
    <property type="entry name" value="Tetratricopeptide repeat domain"/>
    <property type="match status" value="2"/>
</dbReference>
<accession>A0ABV9SY49</accession>
<dbReference type="EMBL" id="JBHSJJ010000002">
    <property type="protein sequence ID" value="MFC4870995.1"/>
    <property type="molecule type" value="Genomic_DNA"/>
</dbReference>